<dbReference type="SUPFAM" id="SSF52833">
    <property type="entry name" value="Thioredoxin-like"/>
    <property type="match status" value="1"/>
</dbReference>
<sequence length="157" mass="18071">MTVYDYTVQKPNREDVKMEAFKGKPMLIVNTASKCGLAPQFEGLQKLHETYGDKGLQVLGFPCDQFNNQEFDDIEKTTEHCQINYGVSFPMFAKIKVNGKETHPLFDYLKNQQKGLLSKEIKWNFTKFLVDKEGNVVKRYAPTTPPDKIEEDIKSLL</sequence>
<evidence type="ECO:0000256" key="1">
    <source>
        <dbReference type="ARBA" id="ARBA00006926"/>
    </source>
</evidence>
<evidence type="ECO:0000256" key="3">
    <source>
        <dbReference type="ARBA" id="ARBA00023002"/>
    </source>
</evidence>
<evidence type="ECO:0000256" key="2">
    <source>
        <dbReference type="ARBA" id="ARBA00022559"/>
    </source>
</evidence>
<reference evidence="6 7" key="1">
    <citation type="submission" date="2015-01" db="EMBL/GenBank/DDBJ databases">
        <title>Genome sequence of Jeotgalibacillus alimentarius.</title>
        <authorList>
            <person name="Goh K.M."/>
            <person name="Chan K.-G."/>
            <person name="Yaakop A.S."/>
            <person name="Ee R."/>
            <person name="Gan H.M."/>
            <person name="Chan C.S."/>
        </authorList>
    </citation>
    <scope>NUCLEOTIDE SEQUENCE [LARGE SCALE GENOMIC DNA]</scope>
    <source>
        <strain evidence="6 7">YKJ-13</strain>
    </source>
</reference>
<dbReference type="PANTHER" id="PTHR11592">
    <property type="entry name" value="GLUTATHIONE PEROXIDASE"/>
    <property type="match status" value="1"/>
</dbReference>
<dbReference type="FunFam" id="3.40.30.10:FF:000010">
    <property type="entry name" value="Glutathione peroxidase"/>
    <property type="match status" value="1"/>
</dbReference>
<dbReference type="PATRIC" id="fig|135826.4.peg.1070"/>
<accession>A0A0C2W6B8</accession>
<dbReference type="AlphaFoldDB" id="A0A0C2W6B8"/>
<evidence type="ECO:0000313" key="6">
    <source>
        <dbReference type="EMBL" id="KIL51563.1"/>
    </source>
</evidence>
<dbReference type="Gene3D" id="3.40.30.10">
    <property type="entry name" value="Glutaredoxin"/>
    <property type="match status" value="1"/>
</dbReference>
<dbReference type="STRING" id="135826.KP77_10750"/>
<dbReference type="InterPro" id="IPR029759">
    <property type="entry name" value="GPX_AS"/>
</dbReference>
<dbReference type="CDD" id="cd00340">
    <property type="entry name" value="GSH_Peroxidase"/>
    <property type="match status" value="1"/>
</dbReference>
<dbReference type="Pfam" id="PF00255">
    <property type="entry name" value="GSHPx"/>
    <property type="match status" value="1"/>
</dbReference>
<dbReference type="Proteomes" id="UP000031950">
    <property type="component" value="Unassembled WGS sequence"/>
</dbReference>
<comment type="similarity">
    <text evidence="1 5">Belongs to the glutathione peroxidase family.</text>
</comment>
<dbReference type="PANTHER" id="PTHR11592:SF78">
    <property type="entry name" value="GLUTATHIONE PEROXIDASE"/>
    <property type="match status" value="1"/>
</dbReference>
<dbReference type="RefSeq" id="WP_041121669.1">
    <property type="nucleotide sequence ID" value="NZ_JXRQ01000015.1"/>
</dbReference>
<dbReference type="PROSITE" id="PS00460">
    <property type="entry name" value="GLUTATHIONE_PEROXID_1"/>
    <property type="match status" value="1"/>
</dbReference>
<keyword evidence="2 5" id="KW-0575">Peroxidase</keyword>
<evidence type="ECO:0000256" key="4">
    <source>
        <dbReference type="PIRSR" id="PIRSR000303-1"/>
    </source>
</evidence>
<evidence type="ECO:0000313" key="7">
    <source>
        <dbReference type="Proteomes" id="UP000031950"/>
    </source>
</evidence>
<gene>
    <name evidence="6" type="ORF">KP77_10750</name>
</gene>
<dbReference type="InterPro" id="IPR000889">
    <property type="entry name" value="Glutathione_peroxidase"/>
</dbReference>
<dbReference type="PIRSF" id="PIRSF000303">
    <property type="entry name" value="Glutathion_perox"/>
    <property type="match status" value="1"/>
</dbReference>
<dbReference type="PRINTS" id="PR01011">
    <property type="entry name" value="GLUTPROXDASE"/>
</dbReference>
<comment type="caution">
    <text evidence="6">The sequence shown here is derived from an EMBL/GenBank/DDBJ whole genome shotgun (WGS) entry which is preliminary data.</text>
</comment>
<keyword evidence="3 5" id="KW-0560">Oxidoreductase</keyword>
<dbReference type="InterPro" id="IPR036249">
    <property type="entry name" value="Thioredoxin-like_sf"/>
</dbReference>
<dbReference type="PROSITE" id="PS51355">
    <property type="entry name" value="GLUTATHIONE_PEROXID_3"/>
    <property type="match status" value="1"/>
</dbReference>
<feature type="active site" evidence="4">
    <location>
        <position position="35"/>
    </location>
</feature>
<dbReference type="GO" id="GO:0034599">
    <property type="term" value="P:cellular response to oxidative stress"/>
    <property type="evidence" value="ECO:0007669"/>
    <property type="project" value="TreeGrafter"/>
</dbReference>
<keyword evidence="7" id="KW-1185">Reference proteome</keyword>
<dbReference type="OrthoDB" id="9789406at2"/>
<evidence type="ECO:0000256" key="5">
    <source>
        <dbReference type="RuleBase" id="RU000499"/>
    </source>
</evidence>
<organism evidence="6 7">
    <name type="scientific">Jeotgalibacillus alimentarius</name>
    <dbReference type="NCBI Taxonomy" id="135826"/>
    <lineage>
        <taxon>Bacteria</taxon>
        <taxon>Bacillati</taxon>
        <taxon>Bacillota</taxon>
        <taxon>Bacilli</taxon>
        <taxon>Bacillales</taxon>
        <taxon>Caryophanaceae</taxon>
        <taxon>Jeotgalibacillus</taxon>
    </lineage>
</organism>
<dbReference type="GO" id="GO:0004601">
    <property type="term" value="F:peroxidase activity"/>
    <property type="evidence" value="ECO:0007669"/>
    <property type="project" value="UniProtKB-KW"/>
</dbReference>
<name>A0A0C2W6B8_9BACL</name>
<protein>
    <recommendedName>
        <fullName evidence="5">Glutathione peroxidase</fullName>
    </recommendedName>
</protein>
<proteinExistence type="inferred from homology"/>
<dbReference type="EMBL" id="JXRQ01000015">
    <property type="protein sequence ID" value="KIL51563.1"/>
    <property type="molecule type" value="Genomic_DNA"/>
</dbReference>